<feature type="transmembrane region" description="Helical" evidence="1">
    <location>
        <begin position="124"/>
        <end position="144"/>
    </location>
</feature>
<gene>
    <name evidence="2" type="ORF">CO030_05285</name>
</gene>
<comment type="caution">
    <text evidence="2">The sequence shown here is derived from an EMBL/GenBank/DDBJ whole genome shotgun (WGS) entry which is preliminary data.</text>
</comment>
<keyword evidence="1" id="KW-0812">Transmembrane</keyword>
<dbReference type="EMBL" id="PFRH01000157">
    <property type="protein sequence ID" value="PJC51981.1"/>
    <property type="molecule type" value="Genomic_DNA"/>
</dbReference>
<keyword evidence="1" id="KW-0472">Membrane</keyword>
<feature type="transmembrane region" description="Helical" evidence="1">
    <location>
        <begin position="100"/>
        <end position="117"/>
    </location>
</feature>
<evidence type="ECO:0000313" key="3">
    <source>
        <dbReference type="Proteomes" id="UP000231456"/>
    </source>
</evidence>
<dbReference type="AlphaFoldDB" id="A0A2M8F8D2"/>
<sequence>MLGQLAKEHIQHRLKAVQLGGIFFMVTIFVILYIIGRITGLTTLPAQLIALAMAFFISLGYFSALPQSTEEPKTPLVIFYFINILTAGLIWATGIFQSPFILLYPVIIIITAQLYSYRHGLAHAVLAIIGFVFVYGATIENILPFLPILPRASIDSLYQPPLNIMLYGCIYLALFLFTLYSSSSARAILYRPDKKNDLQQTYQERIIQEMPLGLLVVDEELNILTGNPYAIAKFPFKGTPSLLTTYLSLPKVRPQSALKRIANSGQKKSLTWNVDTGEVLPVTFSAEYMKGKGKNQGSYILFLE</sequence>
<accession>A0A2M8F8D2</accession>
<feature type="transmembrane region" description="Helical" evidence="1">
    <location>
        <begin position="76"/>
        <end position="94"/>
    </location>
</feature>
<keyword evidence="1" id="KW-1133">Transmembrane helix</keyword>
<name>A0A2M8F8D2_9BACT</name>
<evidence type="ECO:0000313" key="2">
    <source>
        <dbReference type="EMBL" id="PJC51981.1"/>
    </source>
</evidence>
<protein>
    <recommendedName>
        <fullName evidence="4">PAS domain-containing protein</fullName>
    </recommendedName>
</protein>
<feature type="transmembrane region" description="Helical" evidence="1">
    <location>
        <begin position="16"/>
        <end position="38"/>
    </location>
</feature>
<evidence type="ECO:0000256" key="1">
    <source>
        <dbReference type="SAM" id="Phobius"/>
    </source>
</evidence>
<proteinExistence type="predicted"/>
<dbReference type="Proteomes" id="UP000231456">
    <property type="component" value="Unassembled WGS sequence"/>
</dbReference>
<reference evidence="3" key="1">
    <citation type="submission" date="2017-09" db="EMBL/GenBank/DDBJ databases">
        <title>Depth-based differentiation of microbial function through sediment-hosted aquifers and enrichment of novel symbionts in the deep terrestrial subsurface.</title>
        <authorList>
            <person name="Probst A.J."/>
            <person name="Ladd B."/>
            <person name="Jarett J.K."/>
            <person name="Geller-Mcgrath D.E."/>
            <person name="Sieber C.M.K."/>
            <person name="Emerson J.B."/>
            <person name="Anantharaman K."/>
            <person name="Thomas B.C."/>
            <person name="Malmstrom R."/>
            <person name="Stieglmeier M."/>
            <person name="Klingl A."/>
            <person name="Woyke T."/>
            <person name="Ryan C.M."/>
            <person name="Banfield J.F."/>
        </authorList>
    </citation>
    <scope>NUCLEOTIDE SEQUENCE [LARGE SCALE GENOMIC DNA]</scope>
</reference>
<organism evidence="2 3">
    <name type="scientific">Candidatus Magasanikbacteria bacterium CG_4_9_14_0_2_um_filter_42_11</name>
    <dbReference type="NCBI Taxonomy" id="1974643"/>
    <lineage>
        <taxon>Bacteria</taxon>
        <taxon>Candidatus Magasanikiibacteriota</taxon>
    </lineage>
</organism>
<feature type="transmembrane region" description="Helical" evidence="1">
    <location>
        <begin position="164"/>
        <end position="181"/>
    </location>
</feature>
<feature type="transmembrane region" description="Helical" evidence="1">
    <location>
        <begin position="44"/>
        <end position="64"/>
    </location>
</feature>
<evidence type="ECO:0008006" key="4">
    <source>
        <dbReference type="Google" id="ProtNLM"/>
    </source>
</evidence>